<gene>
    <name evidence="1" type="ORF">PMACD_LOCUS5017</name>
</gene>
<organism evidence="1 2">
    <name type="scientific">Pieris macdunnoughi</name>
    <dbReference type="NCBI Taxonomy" id="345717"/>
    <lineage>
        <taxon>Eukaryota</taxon>
        <taxon>Metazoa</taxon>
        <taxon>Ecdysozoa</taxon>
        <taxon>Arthropoda</taxon>
        <taxon>Hexapoda</taxon>
        <taxon>Insecta</taxon>
        <taxon>Pterygota</taxon>
        <taxon>Neoptera</taxon>
        <taxon>Endopterygota</taxon>
        <taxon>Lepidoptera</taxon>
        <taxon>Glossata</taxon>
        <taxon>Ditrysia</taxon>
        <taxon>Papilionoidea</taxon>
        <taxon>Pieridae</taxon>
        <taxon>Pierinae</taxon>
        <taxon>Pieris</taxon>
    </lineage>
</organism>
<evidence type="ECO:0000313" key="1">
    <source>
        <dbReference type="EMBL" id="CAF4827444.1"/>
    </source>
</evidence>
<evidence type="ECO:0000313" key="2">
    <source>
        <dbReference type="Proteomes" id="UP000663880"/>
    </source>
</evidence>
<dbReference type="Proteomes" id="UP000663880">
    <property type="component" value="Unassembled WGS sequence"/>
</dbReference>
<sequence>MLSKVERPSPYEFSTSSGVCGVWGRGDKGAIQNGLDKATLDGCVTCTTHLFRRPCYEINVFERNTPRLSQSQMENGKCGTRLFENFSKRNFVVNF</sequence>
<name>A0A821QK89_9NEOP</name>
<keyword evidence="2" id="KW-1185">Reference proteome</keyword>
<proteinExistence type="predicted"/>
<protein>
    <submittedName>
        <fullName evidence="1">Uncharacterized protein</fullName>
    </submittedName>
</protein>
<dbReference type="EMBL" id="CAJOBZ010000009">
    <property type="protein sequence ID" value="CAF4827444.1"/>
    <property type="molecule type" value="Genomic_DNA"/>
</dbReference>
<dbReference type="OrthoDB" id="10558089at2759"/>
<dbReference type="AlphaFoldDB" id="A0A821QK89"/>
<accession>A0A821QK89</accession>
<comment type="caution">
    <text evidence="1">The sequence shown here is derived from an EMBL/GenBank/DDBJ whole genome shotgun (WGS) entry which is preliminary data.</text>
</comment>
<reference evidence="1" key="1">
    <citation type="submission" date="2021-02" db="EMBL/GenBank/DDBJ databases">
        <authorList>
            <person name="Steward A R."/>
        </authorList>
    </citation>
    <scope>NUCLEOTIDE SEQUENCE</scope>
</reference>